<dbReference type="InterPro" id="IPR026028">
    <property type="entry name" value="V-type_ATPase_116kDa_su_euka"/>
</dbReference>
<feature type="transmembrane region" description="Helical" evidence="9">
    <location>
        <begin position="602"/>
        <end position="620"/>
    </location>
</feature>
<evidence type="ECO:0000256" key="1">
    <source>
        <dbReference type="ARBA" id="ARBA00004141"/>
    </source>
</evidence>
<evidence type="ECO:0000256" key="6">
    <source>
        <dbReference type="ARBA" id="ARBA00022989"/>
    </source>
</evidence>
<keyword evidence="3 9" id="KW-0813">Transport</keyword>
<keyword evidence="6 9" id="KW-1133">Transmembrane helix</keyword>
<comment type="function">
    <text evidence="9">Essential component of the vacuolar proton pump (V-ATPase), a multimeric enzyme that catalyzes the translocation of protons across the membranes. Required for assembly and activity of the V-ATPase.</text>
</comment>
<dbReference type="GO" id="GO:0051117">
    <property type="term" value="F:ATPase binding"/>
    <property type="evidence" value="ECO:0007669"/>
    <property type="project" value="TreeGrafter"/>
</dbReference>
<dbReference type="PIRSF" id="PIRSF001293">
    <property type="entry name" value="ATP6V0A1"/>
    <property type="match status" value="1"/>
</dbReference>
<dbReference type="GO" id="GO:0000220">
    <property type="term" value="C:vacuolar proton-transporting V-type ATPase, V0 domain"/>
    <property type="evidence" value="ECO:0007669"/>
    <property type="project" value="InterPro"/>
</dbReference>
<evidence type="ECO:0000256" key="2">
    <source>
        <dbReference type="ARBA" id="ARBA00009904"/>
    </source>
</evidence>
<keyword evidence="4 9" id="KW-0812">Transmembrane</keyword>
<dbReference type="InterPro" id="IPR002490">
    <property type="entry name" value="V-ATPase_116kDa_su"/>
</dbReference>
<dbReference type="GO" id="GO:0046961">
    <property type="term" value="F:proton-transporting ATPase activity, rotational mechanism"/>
    <property type="evidence" value="ECO:0007669"/>
    <property type="project" value="InterPro"/>
</dbReference>
<feature type="transmembrane region" description="Helical" evidence="9">
    <location>
        <begin position="564"/>
        <end position="581"/>
    </location>
</feature>
<evidence type="ECO:0000256" key="11">
    <source>
        <dbReference type="SAM" id="MobiDB-lite"/>
    </source>
</evidence>
<evidence type="ECO:0000256" key="10">
    <source>
        <dbReference type="SAM" id="Coils"/>
    </source>
</evidence>
<gene>
    <name evidence="12" type="ORF">CEUR00632_LOCUS16995</name>
</gene>
<evidence type="ECO:0000256" key="7">
    <source>
        <dbReference type="ARBA" id="ARBA00023065"/>
    </source>
</evidence>
<dbReference type="PANTHER" id="PTHR11629">
    <property type="entry name" value="VACUOLAR PROTON ATPASES"/>
    <property type="match status" value="1"/>
</dbReference>
<keyword evidence="7 9" id="KW-0406">Ion transport</keyword>
<evidence type="ECO:0000256" key="9">
    <source>
        <dbReference type="RuleBase" id="RU361189"/>
    </source>
</evidence>
<evidence type="ECO:0000256" key="4">
    <source>
        <dbReference type="ARBA" id="ARBA00022692"/>
    </source>
</evidence>
<accession>A0A7R9Z4K4</accession>
<evidence type="ECO:0000313" key="12">
    <source>
        <dbReference type="EMBL" id="CAD8303272.1"/>
    </source>
</evidence>
<feature type="transmembrane region" description="Helical" evidence="9">
    <location>
        <begin position="464"/>
        <end position="484"/>
    </location>
</feature>
<dbReference type="EMBL" id="HBEC01036584">
    <property type="protein sequence ID" value="CAD8303272.1"/>
    <property type="molecule type" value="Transcribed_RNA"/>
</dbReference>
<protein>
    <recommendedName>
        <fullName evidence="9">V-type proton ATPase subunit a</fullName>
    </recommendedName>
</protein>
<comment type="similarity">
    <text evidence="2 9">Belongs to the V-ATPase 116 kDa subunit family.</text>
</comment>
<feature type="transmembrane region" description="Helical" evidence="9">
    <location>
        <begin position="779"/>
        <end position="800"/>
    </location>
</feature>
<keyword evidence="10" id="KW-0175">Coiled coil</keyword>
<reference evidence="12" key="1">
    <citation type="submission" date="2021-01" db="EMBL/GenBank/DDBJ databases">
        <authorList>
            <person name="Corre E."/>
            <person name="Pelletier E."/>
            <person name="Niang G."/>
            <person name="Scheremetjew M."/>
            <person name="Finn R."/>
            <person name="Kale V."/>
            <person name="Holt S."/>
            <person name="Cochrane G."/>
            <person name="Meng A."/>
            <person name="Brown T."/>
            <person name="Cohen L."/>
        </authorList>
    </citation>
    <scope>NUCLEOTIDE SEQUENCE</scope>
    <source>
        <strain evidence="12">CCMP219</strain>
    </source>
</reference>
<dbReference type="AlphaFoldDB" id="A0A7R9Z4K4"/>
<feature type="transmembrane region" description="Helical" evidence="9">
    <location>
        <begin position="427"/>
        <end position="452"/>
    </location>
</feature>
<comment type="subcellular location">
    <subcellularLocation>
        <location evidence="1">Membrane</location>
        <topology evidence="1">Multi-pass membrane protein</topology>
    </subcellularLocation>
</comment>
<keyword evidence="5 9" id="KW-0375">Hydrogen ion transport</keyword>
<evidence type="ECO:0000256" key="3">
    <source>
        <dbReference type="ARBA" id="ARBA00022448"/>
    </source>
</evidence>
<keyword evidence="8 9" id="KW-0472">Membrane</keyword>
<feature type="region of interest" description="Disordered" evidence="11">
    <location>
        <begin position="687"/>
        <end position="714"/>
    </location>
</feature>
<feature type="transmembrane region" description="Helical" evidence="9">
    <location>
        <begin position="652"/>
        <end position="671"/>
    </location>
</feature>
<evidence type="ECO:0000256" key="8">
    <source>
        <dbReference type="ARBA" id="ARBA00023136"/>
    </source>
</evidence>
<feature type="coiled-coil region" evidence="10">
    <location>
        <begin position="95"/>
        <end position="129"/>
    </location>
</feature>
<dbReference type="Pfam" id="PF01496">
    <property type="entry name" value="V_ATPase_I"/>
    <property type="match status" value="1"/>
</dbReference>
<proteinExistence type="inferred from homology"/>
<sequence length="843" mass="94317">MASILGEIDLWRSQEMQLVQLMVPSEAAHDTVAALGSIGMLQFRDLNPEKSAFQRTYATQVKRCDEMGRKLRYLSEQVAKANMSSPAGVSGRAGVWDRNMTMDELEAKLDQLEREMIELNNNDERLQRTHAELGELQLLLEKAGQFFDSAQMLASEAANAPPSAEQTMNVPLLDSDRDDAGLGYVESGPKMARLGFVAGLIQQEKMVAFERLLFRATRGNVFVRSSDVGKVQDPSSGEPQDKAAFVVFFSGDRSKTKIMKICEAFGANRYPFPEEVARQRQMHAEVTARLRELYTTIEAGSMQRVSVLSGVTSNLDDWSMLVRKEKAIYHTLNKMNLDFTRKVLVAEAWVPMSSRQKVSEALRQAAESSQAQVTTVMQPLSMQHATPPTYFQTNKFTECFQTIVDAYGVANYREVNPTVFTLMTFPFLFAVMFGDFGHGILMLLFAAVLLWNEKAMSRSKLDDITSMLFGGRYCILLMALYSIYTGALYNEFFSIPMTLAGYSHFKCFANATETVPTGPDDLRACNEFGGTIKLYGAPYSFGVDPAWRGTKTELPYLNSLKMKMSIIIGVIHMNLGILQSLNNNNYFRDRLSTVCEFIPQMLFLNSLFGYLSFMIVYKWISGSTADLYHVLIAMFLTPGEVDAQAYLFDGQAAFQVFLITVAFVSVPWMLFPKPFILKKRHEQARHGGSYARTPSHDGDESAPLATGPSSSGDDHGHGEHFDFGEVMVHQMIHTIEFVLGAVSNTASYLRLWALSLAHSQLSAVFYDRVLMAGVQSDNVAAMIVAFFVWACATLGVLMVMESLSAFLHALRLHWVEFQNKFYRGTGWQFVPFSFATLASEETA</sequence>
<dbReference type="GO" id="GO:0007035">
    <property type="term" value="P:vacuolar acidification"/>
    <property type="evidence" value="ECO:0007669"/>
    <property type="project" value="TreeGrafter"/>
</dbReference>
<evidence type="ECO:0000256" key="5">
    <source>
        <dbReference type="ARBA" id="ARBA00022781"/>
    </source>
</evidence>
<name>A0A7R9Z4K4_9CHLO</name>
<organism evidence="12">
    <name type="scientific">Chlamydomonas euryale</name>
    <dbReference type="NCBI Taxonomy" id="1486919"/>
    <lineage>
        <taxon>Eukaryota</taxon>
        <taxon>Viridiplantae</taxon>
        <taxon>Chlorophyta</taxon>
        <taxon>core chlorophytes</taxon>
        <taxon>Chlorophyceae</taxon>
        <taxon>CS clade</taxon>
        <taxon>Chlamydomonadales</taxon>
        <taxon>Chlamydomonadaceae</taxon>
        <taxon>Chlamydomonas</taxon>
    </lineage>
</organism>
<dbReference type="PANTHER" id="PTHR11629:SF63">
    <property type="entry name" value="V-TYPE PROTON ATPASE SUBUNIT A"/>
    <property type="match status" value="1"/>
</dbReference>